<keyword evidence="1" id="KW-1185">Reference proteome</keyword>
<evidence type="ECO:0000313" key="2">
    <source>
        <dbReference type="WBParaSite" id="nRc.2.0.1.t02735-RA"/>
    </source>
</evidence>
<reference evidence="2" key="1">
    <citation type="submission" date="2022-11" db="UniProtKB">
        <authorList>
            <consortium name="WormBaseParasite"/>
        </authorList>
    </citation>
    <scope>IDENTIFICATION</scope>
</reference>
<protein>
    <submittedName>
        <fullName evidence="2">Uncharacterized protein</fullName>
    </submittedName>
</protein>
<dbReference type="WBParaSite" id="nRc.2.0.1.t02735-RA">
    <property type="protein sequence ID" value="nRc.2.0.1.t02735-RA"/>
    <property type="gene ID" value="nRc.2.0.1.g02735"/>
</dbReference>
<proteinExistence type="predicted"/>
<evidence type="ECO:0000313" key="1">
    <source>
        <dbReference type="Proteomes" id="UP000887565"/>
    </source>
</evidence>
<sequence length="206" mass="23834">HQLDFNNVNRHYKCGEDEVDCRNGIGAAKCREIGLGQRKLSDGSSIQIAKQAQCVNETFAKQNCILTCGFCYKLIPPITEHVAQALTIEPTRPYPFMDYFNSSVRADKWPNGIIYFKFEDEFSWKYEALLHESFQIVENKSCISIMHMAPLDHIIVKRQVSPDGDDTSLQDRKGLNPYKLRIGRPRFEDWFINPLHQSDLNNINRH</sequence>
<dbReference type="AlphaFoldDB" id="A0A915HML0"/>
<dbReference type="Proteomes" id="UP000887565">
    <property type="component" value="Unplaced"/>
</dbReference>
<name>A0A915HML0_ROMCU</name>
<accession>A0A915HML0</accession>
<organism evidence="1 2">
    <name type="scientific">Romanomermis culicivorax</name>
    <name type="common">Nematode worm</name>
    <dbReference type="NCBI Taxonomy" id="13658"/>
    <lineage>
        <taxon>Eukaryota</taxon>
        <taxon>Metazoa</taxon>
        <taxon>Ecdysozoa</taxon>
        <taxon>Nematoda</taxon>
        <taxon>Enoplea</taxon>
        <taxon>Dorylaimia</taxon>
        <taxon>Mermithida</taxon>
        <taxon>Mermithoidea</taxon>
        <taxon>Mermithidae</taxon>
        <taxon>Romanomermis</taxon>
    </lineage>
</organism>